<feature type="region of interest" description="Disordered" evidence="20">
    <location>
        <begin position="453"/>
        <end position="484"/>
    </location>
</feature>
<feature type="binding site" evidence="19">
    <location>
        <position position="196"/>
    </location>
    <ligand>
        <name>Mg(2+)</name>
        <dbReference type="ChEBI" id="CHEBI:18420"/>
        <label>1</label>
    </ligand>
</feature>
<evidence type="ECO:0000256" key="9">
    <source>
        <dbReference type="ARBA" id="ARBA00022723"/>
    </source>
</evidence>
<comment type="catalytic activity">
    <reaction evidence="16 17">
        <text>(6S)-5,6,7,8-tetrahydrofolyl-(gamma-L-Glu)(n) + L-glutamate + ATP = (6S)-5,6,7,8-tetrahydrofolyl-(gamma-L-Glu)(n+1) + ADP + phosphate + H(+)</text>
        <dbReference type="Rhea" id="RHEA:10580"/>
        <dbReference type="Rhea" id="RHEA-COMP:14738"/>
        <dbReference type="Rhea" id="RHEA-COMP:14740"/>
        <dbReference type="ChEBI" id="CHEBI:15378"/>
        <dbReference type="ChEBI" id="CHEBI:29985"/>
        <dbReference type="ChEBI" id="CHEBI:30616"/>
        <dbReference type="ChEBI" id="CHEBI:43474"/>
        <dbReference type="ChEBI" id="CHEBI:141005"/>
        <dbReference type="ChEBI" id="CHEBI:456216"/>
        <dbReference type="EC" id="6.3.2.17"/>
    </reaction>
</comment>
<proteinExistence type="inferred from homology"/>
<evidence type="ECO:0000256" key="12">
    <source>
        <dbReference type="ARBA" id="ARBA00022840"/>
    </source>
</evidence>
<evidence type="ECO:0000256" key="1">
    <source>
        <dbReference type="ARBA" id="ARBA00004273"/>
    </source>
</evidence>
<comment type="function">
    <text evidence="17">Catalyzes conversion of folates to polyglutamate derivatives allowing concentration of folate compounds in the cell and the intracellular retention of these cofactors, which are important substrates for most of the folate-dependent enzymes that are involved in one-carbon transfer reactions involved in purine, pyrimidine and amino acid synthesis.</text>
</comment>
<dbReference type="PROSITE" id="PS01011">
    <property type="entry name" value="FOLYLPOLYGLU_SYNT_1"/>
    <property type="match status" value="1"/>
</dbReference>
<dbReference type="GO" id="GO:0005524">
    <property type="term" value="F:ATP binding"/>
    <property type="evidence" value="ECO:0007669"/>
    <property type="project" value="UniProtKB-KW"/>
</dbReference>
<evidence type="ECO:0000313" key="21">
    <source>
        <dbReference type="EMBL" id="KAK3887266.1"/>
    </source>
</evidence>
<evidence type="ECO:0000256" key="13">
    <source>
        <dbReference type="ARBA" id="ARBA00022842"/>
    </source>
</evidence>
<keyword evidence="6" id="KW-0963">Cytoplasm</keyword>
<dbReference type="EC" id="6.3.2.17" evidence="17"/>
<keyword evidence="8 17" id="KW-0436">Ligase</keyword>
<dbReference type="InterPro" id="IPR001645">
    <property type="entry name" value="Folylpolyglutamate_synth"/>
</dbReference>
<keyword evidence="9 19" id="KW-0479">Metal-binding</keyword>
<comment type="similarity">
    <text evidence="5 17">Belongs to the folylpolyglutamate synthase family.</text>
</comment>
<evidence type="ECO:0000256" key="15">
    <source>
        <dbReference type="ARBA" id="ARBA00023136"/>
    </source>
</evidence>
<dbReference type="InterPro" id="IPR036565">
    <property type="entry name" value="Mur-like_cat_sf"/>
</dbReference>
<dbReference type="FunFam" id="3.40.1190.10:FF:000008">
    <property type="entry name" value="Folylpolyglutamate synthase"/>
    <property type="match status" value="1"/>
</dbReference>
<dbReference type="SUPFAM" id="SSF53244">
    <property type="entry name" value="MurD-like peptide ligases, peptide-binding domain"/>
    <property type="match status" value="1"/>
</dbReference>
<dbReference type="GO" id="GO:0004326">
    <property type="term" value="F:tetrahydrofolylpolyglutamate synthase activity"/>
    <property type="evidence" value="ECO:0007669"/>
    <property type="project" value="UniProtKB-EC"/>
</dbReference>
<feature type="binding site" evidence="18">
    <location>
        <position position="329"/>
    </location>
    <ligand>
        <name>ATP</name>
        <dbReference type="ChEBI" id="CHEBI:30616"/>
    </ligand>
</feature>
<evidence type="ECO:0000256" key="8">
    <source>
        <dbReference type="ARBA" id="ARBA00022598"/>
    </source>
</evidence>
<feature type="compositionally biased region" description="Basic and acidic residues" evidence="20">
    <location>
        <begin position="466"/>
        <end position="484"/>
    </location>
</feature>
<dbReference type="PROSITE" id="PS01012">
    <property type="entry name" value="FOLYLPOLYGLU_SYNT_2"/>
    <property type="match status" value="1"/>
</dbReference>
<sequence length="612" mass="67809">MNTNARSDIDLHYEEAVQALNSLQTNAADLQRKRQDRASLIARNISGTESYLKKVGVSLGDLDKLSVIHVAGTKGKGSTCAFTESILREHGYRTGFYSSPHLVAVRERIRVNGQPISKEVFTRNFWDVYTKLLTSKDSAEDMPAYFKFLTVLALKVFLREEVDVAILEVGIGGEYDCTNIVRKPVVCGISTLDFDHTSLLGSTIEAITWHKAGIMKTNIPTFTLDQQLTPALMTLSDRAKEKECPLYVVPPLESYGWGARPLQLGMAGSVQYANASLALQLTQYWINYHTTGSNILYNKEKHSGPLSAEPFTLCDEEVIGLRSAVWPGRSQVMSCGDLTFFMDGAHTSKSMQGCVDWFTRTAPLHAPPSSSGQTYRVLIFNSTGDRDPETLLQFLPPCNIDLAIFTTNLVTTSMSASSDQTNYTVSQDDMHLRCKRQRNIWISLVRKHSRSLNNEEFSNAPATSEEMDKHSQNTEGEEHLDDKLPASDVPSIIFPCIKDALLWLSCGRNPNITGELLTPPAFPSPKALQEAAQVQVLVTGSLHLIGGTLSIIDPGLSCTTRTRTPHKPPSLTDLVLRNYTKFSSPDKDIKWTSLKAPSKQALSVWQTSFVPR</sequence>
<evidence type="ECO:0000256" key="10">
    <source>
        <dbReference type="ARBA" id="ARBA00022741"/>
    </source>
</evidence>
<name>A0AAE1G8W1_PETCI</name>
<evidence type="ECO:0000256" key="2">
    <source>
        <dbReference type="ARBA" id="ARBA00004305"/>
    </source>
</evidence>
<dbReference type="PANTHER" id="PTHR11136">
    <property type="entry name" value="FOLYLPOLYGLUTAMATE SYNTHASE-RELATED"/>
    <property type="match status" value="1"/>
</dbReference>
<dbReference type="PANTHER" id="PTHR11136:SF5">
    <property type="entry name" value="FOLYLPOLYGLUTAMATE SYNTHASE, MITOCHONDRIAL"/>
    <property type="match status" value="1"/>
</dbReference>
<keyword evidence="7 17" id="KW-0554">One-carbon metabolism</keyword>
<evidence type="ECO:0000256" key="6">
    <source>
        <dbReference type="ARBA" id="ARBA00022490"/>
    </source>
</evidence>
<evidence type="ECO:0000256" key="17">
    <source>
        <dbReference type="PIRNR" id="PIRNR038895"/>
    </source>
</evidence>
<dbReference type="GO" id="GO:0005743">
    <property type="term" value="C:mitochondrial inner membrane"/>
    <property type="evidence" value="ECO:0007669"/>
    <property type="project" value="UniProtKB-SubCell"/>
</dbReference>
<keyword evidence="10 18" id="KW-0547">Nucleotide-binding</keyword>
<evidence type="ECO:0000256" key="3">
    <source>
        <dbReference type="ARBA" id="ARBA00004496"/>
    </source>
</evidence>
<comment type="caution">
    <text evidence="21">The sequence shown here is derived from an EMBL/GenBank/DDBJ whole genome shotgun (WGS) entry which is preliminary data.</text>
</comment>
<dbReference type="InterPro" id="IPR018109">
    <property type="entry name" value="Folylpolyglutamate_synth_CS"/>
</dbReference>
<dbReference type="InterPro" id="IPR023600">
    <property type="entry name" value="Folylpolyglutamate_synth_euk"/>
</dbReference>
<evidence type="ECO:0000256" key="14">
    <source>
        <dbReference type="ARBA" id="ARBA00023128"/>
    </source>
</evidence>
<feature type="binding site" evidence="19">
    <location>
        <position position="99"/>
    </location>
    <ligand>
        <name>Mg(2+)</name>
        <dbReference type="ChEBI" id="CHEBI:18420"/>
        <label>1</label>
    </ligand>
</feature>
<comment type="cofactor">
    <cofactor evidence="17">
        <name>a monovalent cation</name>
        <dbReference type="ChEBI" id="CHEBI:60242"/>
    </cofactor>
    <text evidence="17">A monovalent cation.</text>
</comment>
<keyword evidence="14" id="KW-0496">Mitochondrion</keyword>
<reference evidence="21" key="1">
    <citation type="submission" date="2023-10" db="EMBL/GenBank/DDBJ databases">
        <title>Genome assemblies of two species of porcelain crab, Petrolisthes cinctipes and Petrolisthes manimaculis (Anomura: Porcellanidae).</title>
        <authorList>
            <person name="Angst P."/>
        </authorList>
    </citation>
    <scope>NUCLEOTIDE SEQUENCE</scope>
    <source>
        <strain evidence="21">PB745_01</strain>
        <tissue evidence="21">Gill</tissue>
    </source>
</reference>
<evidence type="ECO:0000256" key="5">
    <source>
        <dbReference type="ARBA" id="ARBA00008276"/>
    </source>
</evidence>
<evidence type="ECO:0000256" key="19">
    <source>
        <dbReference type="PIRSR" id="PIRSR038895-2"/>
    </source>
</evidence>
<protein>
    <recommendedName>
        <fullName evidence="17">Folylpolyglutamate synthase</fullName>
        <ecNumber evidence="17">6.3.2.17</ecNumber>
    </recommendedName>
    <alternativeName>
        <fullName evidence="17">Folylpoly-gamma-glutamate synthetase</fullName>
    </alternativeName>
    <alternativeName>
        <fullName evidence="17">Tetrahydrofolylpolyglutamate synthase</fullName>
    </alternativeName>
</protein>
<dbReference type="Gene3D" id="3.40.1190.10">
    <property type="entry name" value="Mur-like, catalytic domain"/>
    <property type="match status" value="1"/>
</dbReference>
<dbReference type="GO" id="GO:0006730">
    <property type="term" value="P:one-carbon metabolic process"/>
    <property type="evidence" value="ECO:0007669"/>
    <property type="project" value="UniProtKB-KW"/>
</dbReference>
<evidence type="ECO:0000256" key="7">
    <source>
        <dbReference type="ARBA" id="ARBA00022563"/>
    </source>
</evidence>
<feature type="binding site" evidence="18">
    <location>
        <position position="343"/>
    </location>
    <ligand>
        <name>ATP</name>
        <dbReference type="ChEBI" id="CHEBI:30616"/>
    </ligand>
</feature>
<comment type="subcellular location">
    <subcellularLocation>
        <location evidence="3">Cytoplasm</location>
    </subcellularLocation>
    <subcellularLocation>
        <location evidence="1">Mitochondrion inner membrane</location>
    </subcellularLocation>
    <subcellularLocation>
        <location evidence="2">Mitochondrion matrix</location>
    </subcellularLocation>
</comment>
<dbReference type="EMBL" id="JAWQEG010000641">
    <property type="protein sequence ID" value="KAK3887266.1"/>
    <property type="molecule type" value="Genomic_DNA"/>
</dbReference>
<dbReference type="SUPFAM" id="SSF53623">
    <property type="entry name" value="MurD-like peptide ligases, catalytic domain"/>
    <property type="match status" value="1"/>
</dbReference>
<evidence type="ECO:0000256" key="18">
    <source>
        <dbReference type="PIRSR" id="PIRSR038895-1"/>
    </source>
</evidence>
<evidence type="ECO:0000256" key="11">
    <source>
        <dbReference type="ARBA" id="ARBA00022792"/>
    </source>
</evidence>
<evidence type="ECO:0000256" key="20">
    <source>
        <dbReference type="SAM" id="MobiDB-lite"/>
    </source>
</evidence>
<dbReference type="GO" id="GO:0046872">
    <property type="term" value="F:metal ion binding"/>
    <property type="evidence" value="ECO:0007669"/>
    <property type="project" value="UniProtKB-KW"/>
</dbReference>
<keyword evidence="22" id="KW-1185">Reference proteome</keyword>
<dbReference type="GO" id="GO:0005759">
    <property type="term" value="C:mitochondrial matrix"/>
    <property type="evidence" value="ECO:0007669"/>
    <property type="project" value="UniProtKB-SubCell"/>
</dbReference>
<dbReference type="InterPro" id="IPR036615">
    <property type="entry name" value="Mur_ligase_C_dom_sf"/>
</dbReference>
<dbReference type="NCBIfam" id="TIGR01499">
    <property type="entry name" value="folC"/>
    <property type="match status" value="1"/>
</dbReference>
<dbReference type="PIRSF" id="PIRSF038895">
    <property type="entry name" value="FPGS"/>
    <property type="match status" value="1"/>
</dbReference>
<accession>A0AAE1G8W1</accession>
<keyword evidence="15" id="KW-0472">Membrane</keyword>
<feature type="binding site" evidence="19">
    <location>
        <position position="168"/>
    </location>
    <ligand>
        <name>Mg(2+)</name>
        <dbReference type="ChEBI" id="CHEBI:18420"/>
        <label>1</label>
    </ligand>
</feature>
<keyword evidence="12 18" id="KW-0067">ATP-binding</keyword>
<keyword evidence="11" id="KW-0999">Mitochondrion inner membrane</keyword>
<evidence type="ECO:0000256" key="4">
    <source>
        <dbReference type="ARBA" id="ARBA00005150"/>
    </source>
</evidence>
<evidence type="ECO:0000313" key="22">
    <source>
        <dbReference type="Proteomes" id="UP001286313"/>
    </source>
</evidence>
<dbReference type="Gene3D" id="3.90.190.20">
    <property type="entry name" value="Mur ligase, C-terminal domain"/>
    <property type="match status" value="1"/>
</dbReference>
<comment type="pathway">
    <text evidence="4 17">Cofactor biosynthesis; tetrahydrofolylpolyglutamate biosynthesis.</text>
</comment>
<dbReference type="AlphaFoldDB" id="A0AAE1G8W1"/>
<evidence type="ECO:0000256" key="16">
    <source>
        <dbReference type="ARBA" id="ARBA00047493"/>
    </source>
</evidence>
<keyword evidence="13 19" id="KW-0460">Magnesium</keyword>
<feature type="compositionally biased region" description="Polar residues" evidence="20">
    <location>
        <begin position="453"/>
        <end position="462"/>
    </location>
</feature>
<dbReference type="Proteomes" id="UP001286313">
    <property type="component" value="Unassembled WGS sequence"/>
</dbReference>
<organism evidence="21 22">
    <name type="scientific">Petrolisthes cinctipes</name>
    <name type="common">Flat porcelain crab</name>
    <dbReference type="NCBI Taxonomy" id="88211"/>
    <lineage>
        <taxon>Eukaryota</taxon>
        <taxon>Metazoa</taxon>
        <taxon>Ecdysozoa</taxon>
        <taxon>Arthropoda</taxon>
        <taxon>Crustacea</taxon>
        <taxon>Multicrustacea</taxon>
        <taxon>Malacostraca</taxon>
        <taxon>Eumalacostraca</taxon>
        <taxon>Eucarida</taxon>
        <taxon>Decapoda</taxon>
        <taxon>Pleocyemata</taxon>
        <taxon>Anomura</taxon>
        <taxon>Galatheoidea</taxon>
        <taxon>Porcellanidae</taxon>
        <taxon>Petrolisthes</taxon>
    </lineage>
</organism>
<dbReference type="GO" id="GO:0005829">
    <property type="term" value="C:cytosol"/>
    <property type="evidence" value="ECO:0007669"/>
    <property type="project" value="TreeGrafter"/>
</dbReference>
<gene>
    <name evidence="21" type="ORF">Pcinc_008621</name>
</gene>